<evidence type="ECO:0000313" key="1">
    <source>
        <dbReference type="EMBL" id="SHN22049.1"/>
    </source>
</evidence>
<dbReference type="EMBL" id="FRDA01000014">
    <property type="protein sequence ID" value="SHN22049.1"/>
    <property type="molecule type" value="Genomic_DNA"/>
</dbReference>
<reference evidence="1 2" key="1">
    <citation type="submission" date="2016-11" db="EMBL/GenBank/DDBJ databases">
        <authorList>
            <person name="Jaros S."/>
            <person name="Januszkiewicz K."/>
            <person name="Wedrychowicz H."/>
        </authorList>
    </citation>
    <scope>NUCLEOTIDE SEQUENCE [LARGE SCALE GENOMIC DNA]</scope>
    <source>
        <strain evidence="1 2">LMG 26898</strain>
    </source>
</reference>
<dbReference type="AlphaFoldDB" id="A0A1M7PWN2"/>
<dbReference type="STRING" id="1190415.SAMN05216593_114100"/>
<protein>
    <submittedName>
        <fullName evidence="1">Uncharacterized protein</fullName>
    </submittedName>
</protein>
<dbReference type="RefSeq" id="WP_073170248.1">
    <property type="nucleotide sequence ID" value="NZ_FRDA01000014.1"/>
</dbReference>
<evidence type="ECO:0000313" key="2">
    <source>
        <dbReference type="Proteomes" id="UP000183983"/>
    </source>
</evidence>
<gene>
    <name evidence="1" type="ORF">SAMN05216593_114100</name>
</gene>
<dbReference type="OrthoDB" id="7019745at2"/>
<dbReference type="Proteomes" id="UP000183983">
    <property type="component" value="Unassembled WGS sequence"/>
</dbReference>
<accession>A0A1M7PWN2</accession>
<sequence>MPVYLLDYLFKDEPRTHTLELDQPELHTHEAAIHLLELHFGDAENSLMMPNADATPDEVLAKAGLLGLTHIDVDKHTFTP</sequence>
<organism evidence="1 2">
    <name type="scientific">Pseudomonas asturiensis</name>
    <dbReference type="NCBI Taxonomy" id="1190415"/>
    <lineage>
        <taxon>Bacteria</taxon>
        <taxon>Pseudomonadati</taxon>
        <taxon>Pseudomonadota</taxon>
        <taxon>Gammaproteobacteria</taxon>
        <taxon>Pseudomonadales</taxon>
        <taxon>Pseudomonadaceae</taxon>
        <taxon>Pseudomonas</taxon>
    </lineage>
</organism>
<proteinExistence type="predicted"/>
<name>A0A1M7PWN2_9PSED</name>